<evidence type="ECO:0000259" key="8">
    <source>
        <dbReference type="Pfam" id="PF13087"/>
    </source>
</evidence>
<dbReference type="InterPro" id="IPR047187">
    <property type="entry name" value="SF1_C_Upf1"/>
</dbReference>
<keyword evidence="11" id="KW-1185">Reference proteome</keyword>
<evidence type="ECO:0000256" key="4">
    <source>
        <dbReference type="ARBA" id="ARBA00022806"/>
    </source>
</evidence>
<dbReference type="InterPro" id="IPR041677">
    <property type="entry name" value="DNA2/NAM7_AAA_11"/>
</dbReference>
<keyword evidence="2" id="KW-0547">Nucleotide-binding</keyword>
<sequence>MVAIRGGWWMYAQTIRRLLELAPNGLSHDQLLWRLRSSGLRLSPADILDSLTLLSEGGEARLTSARRWQAVALSSPPGPQMKASRNGRFGPAGTEPLLAVRFRHEDQPAGDDLGDAKDGQRADADWRALLRYFAATQRSDPRGSVTEYPDNHGRAWQLVWGSGDWWAPRRRLVLPLSSCPETFREAVHLRPEKVCTIGYPLARVTDDDGPRVLPALLLPASFSVAGDALLVDLTAEVPALNPAWLKIAARSSASWKQGSLTDALIPEGEDDDLGSVAGRLRHVLATQGGGALKPGDLLAEVTLEGKGLCNAAALFLPSDARFTKGTERDLDAIAQWSDDKLAATALETVLRGDVAASTAGSAAPVAMRVLTPHQYSAALDAIRAPLTVIQGPPGTGKSEVILSLMLSTLIDGGSVLFASHNHKALDEVERRLKYLVPKHPLLTRARDADGERDTNFFAELAAIASGPVRPAAATEATERSRLRQSAAALAEAEASAAEAQRLRLALAELTDQLEAGDPVDTPPPSRGWWRTLLARMFGRGHGSTGEARLTVLRREIQARRLDLERLGAPSTESMAALAETIRAACPAAVDEIATYELPPTAEERHRLADRLAEMKFDGDAGPDGLTLEDAREVLAHRPIWAVGTLSAPSRIPLRPGLFDLVIFDEASQCDVASALPLMARARRAAVVGDPEQLSFIPQLSRLKEHALMDAAGLGKVGRHHVAQSINSLFAFARRRPTCRAHFLADQFRSDEAIVDYLNADFYQGALTAAVDESRLRVPNGYRAGLHWHDVPGRATRADGGNINLAEAQAVVDLVVAMVTERAYTGSIGVLSPFNSQVNRINVLLEPHLKRIEAVGVDLQVLTIDRFQGGEKDVILFSTVLAAGAPASAKTFYVRERRRLNVAVSRARALCLVVGDKSYVRSSGIAPLVHLADWSERPGKPRAGYDSLWERRLAAAMTRRGLTFFPQYSVGRRYLDFALDPDGRKLAVEVDGQRWHTDRDGGRKVSDRLRDAELRARGWTMRHFWVHELSADMEACVDAIERALGQR</sequence>
<organism evidence="10 11">
    <name type="scientific">Siculibacillus lacustris</name>
    <dbReference type="NCBI Taxonomy" id="1549641"/>
    <lineage>
        <taxon>Bacteria</taxon>
        <taxon>Pseudomonadati</taxon>
        <taxon>Pseudomonadota</taxon>
        <taxon>Alphaproteobacteria</taxon>
        <taxon>Hyphomicrobiales</taxon>
        <taxon>Ancalomicrobiaceae</taxon>
        <taxon>Siculibacillus</taxon>
    </lineage>
</organism>
<evidence type="ECO:0000256" key="5">
    <source>
        <dbReference type="ARBA" id="ARBA00022840"/>
    </source>
</evidence>
<dbReference type="InterPro" id="IPR027417">
    <property type="entry name" value="P-loop_NTPase"/>
</dbReference>
<dbReference type="PANTHER" id="PTHR43788">
    <property type="entry name" value="DNA2/NAM7 HELICASE FAMILY MEMBER"/>
    <property type="match status" value="1"/>
</dbReference>
<protein>
    <submittedName>
        <fullName evidence="10">DUF559 domain-containing protein</fullName>
    </submittedName>
</protein>
<proteinExistence type="inferred from homology"/>
<name>A0A4V2KTR8_9HYPH</name>
<evidence type="ECO:0000313" key="10">
    <source>
        <dbReference type="EMBL" id="TBW38397.1"/>
    </source>
</evidence>
<evidence type="ECO:0000256" key="1">
    <source>
        <dbReference type="ARBA" id="ARBA00007913"/>
    </source>
</evidence>
<dbReference type="GO" id="GO:0005524">
    <property type="term" value="F:ATP binding"/>
    <property type="evidence" value="ECO:0007669"/>
    <property type="project" value="UniProtKB-KW"/>
</dbReference>
<keyword evidence="4" id="KW-0347">Helicase</keyword>
<feature type="coiled-coil region" evidence="6">
    <location>
        <begin position="482"/>
        <end position="512"/>
    </location>
</feature>
<dbReference type="Pfam" id="PF13086">
    <property type="entry name" value="AAA_11"/>
    <property type="match status" value="1"/>
</dbReference>
<dbReference type="GO" id="GO:0043139">
    <property type="term" value="F:5'-3' DNA helicase activity"/>
    <property type="evidence" value="ECO:0007669"/>
    <property type="project" value="TreeGrafter"/>
</dbReference>
<evidence type="ECO:0000256" key="2">
    <source>
        <dbReference type="ARBA" id="ARBA00022741"/>
    </source>
</evidence>
<keyword evidence="6" id="KW-0175">Coiled coil</keyword>
<dbReference type="Pfam" id="PF18741">
    <property type="entry name" value="MTES_1575"/>
    <property type="match status" value="1"/>
</dbReference>
<reference evidence="10 11" key="1">
    <citation type="submission" date="2019-02" db="EMBL/GenBank/DDBJ databases">
        <title>Siculibacillus lacustris gen. nov., sp. nov., a new rosette-forming bacterium isolated from a freshwater crater lake (Lake St. Ana, Romania).</title>
        <authorList>
            <person name="Felfoldi T."/>
            <person name="Marton Z."/>
            <person name="Szabo A."/>
            <person name="Mentes A."/>
            <person name="Boka K."/>
            <person name="Marialigeti K."/>
            <person name="Mathe I."/>
            <person name="Koncz M."/>
            <person name="Schumann P."/>
            <person name="Toth E."/>
        </authorList>
    </citation>
    <scope>NUCLEOTIDE SEQUENCE [LARGE SCALE GENOMIC DNA]</scope>
    <source>
        <strain evidence="10 11">SA-279</strain>
    </source>
</reference>
<dbReference type="PANTHER" id="PTHR43788:SF8">
    <property type="entry name" value="DNA-BINDING PROTEIN SMUBP-2"/>
    <property type="match status" value="1"/>
</dbReference>
<gene>
    <name evidence="10" type="ORF">EYW49_08995</name>
</gene>
<dbReference type="InterPro" id="IPR050534">
    <property type="entry name" value="Coronavir_polyprotein_1ab"/>
</dbReference>
<dbReference type="SUPFAM" id="SSF52540">
    <property type="entry name" value="P-loop containing nucleoside triphosphate hydrolases"/>
    <property type="match status" value="1"/>
</dbReference>
<evidence type="ECO:0000256" key="6">
    <source>
        <dbReference type="SAM" id="Coils"/>
    </source>
</evidence>
<dbReference type="AlphaFoldDB" id="A0A4V2KTR8"/>
<dbReference type="InterPro" id="IPR011335">
    <property type="entry name" value="Restrct_endonuc-II-like"/>
</dbReference>
<evidence type="ECO:0000259" key="7">
    <source>
        <dbReference type="Pfam" id="PF13086"/>
    </source>
</evidence>
<dbReference type="Gene3D" id="3.40.50.300">
    <property type="entry name" value="P-loop containing nucleotide triphosphate hydrolases"/>
    <property type="match status" value="2"/>
</dbReference>
<evidence type="ECO:0000259" key="9">
    <source>
        <dbReference type="Pfam" id="PF18741"/>
    </source>
</evidence>
<feature type="domain" description="Restriction endonuclease type II-like" evidence="9">
    <location>
        <begin position="949"/>
        <end position="1043"/>
    </location>
</feature>
<dbReference type="Proteomes" id="UP000292781">
    <property type="component" value="Unassembled WGS sequence"/>
</dbReference>
<dbReference type="OrthoDB" id="9757917at2"/>
<feature type="domain" description="DNA2/NAM7 helicase helicase" evidence="7">
    <location>
        <begin position="374"/>
        <end position="694"/>
    </location>
</feature>
<dbReference type="InterPro" id="IPR041679">
    <property type="entry name" value="DNA2/NAM7-like_C"/>
</dbReference>
<accession>A0A4V2KTR8</accession>
<dbReference type="Gene3D" id="3.40.960.10">
    <property type="entry name" value="VSR Endonuclease"/>
    <property type="match status" value="1"/>
</dbReference>
<comment type="similarity">
    <text evidence="1">Belongs to the DNA2/NAM7 helicase family.</text>
</comment>
<feature type="domain" description="DNA2/NAM7 helicase-like C-terminal" evidence="8">
    <location>
        <begin position="727"/>
        <end position="916"/>
    </location>
</feature>
<keyword evidence="3" id="KW-0378">Hydrolase</keyword>
<evidence type="ECO:0000256" key="3">
    <source>
        <dbReference type="ARBA" id="ARBA00022801"/>
    </source>
</evidence>
<comment type="caution">
    <text evidence="10">The sequence shown here is derived from an EMBL/GenBank/DDBJ whole genome shotgun (WGS) entry which is preliminary data.</text>
</comment>
<dbReference type="InterPro" id="IPR049468">
    <property type="entry name" value="Restrct_endonuc-II-like_dom"/>
</dbReference>
<dbReference type="GO" id="GO:0016787">
    <property type="term" value="F:hydrolase activity"/>
    <property type="evidence" value="ECO:0007669"/>
    <property type="project" value="UniProtKB-KW"/>
</dbReference>
<evidence type="ECO:0000313" key="11">
    <source>
        <dbReference type="Proteomes" id="UP000292781"/>
    </source>
</evidence>
<dbReference type="EMBL" id="SJFN01000011">
    <property type="protein sequence ID" value="TBW38397.1"/>
    <property type="molecule type" value="Genomic_DNA"/>
</dbReference>
<dbReference type="CDD" id="cd18808">
    <property type="entry name" value="SF1_C_Upf1"/>
    <property type="match status" value="1"/>
</dbReference>
<dbReference type="SUPFAM" id="SSF52980">
    <property type="entry name" value="Restriction endonuclease-like"/>
    <property type="match status" value="1"/>
</dbReference>
<keyword evidence="5" id="KW-0067">ATP-binding</keyword>
<dbReference type="Pfam" id="PF13087">
    <property type="entry name" value="AAA_12"/>
    <property type="match status" value="1"/>
</dbReference>